<reference evidence="2 3" key="1">
    <citation type="submission" date="2021-10" db="EMBL/GenBank/DDBJ databases">
        <title>Anaerobic single-cell dispensing facilitates the cultivation of human gut bacteria.</title>
        <authorList>
            <person name="Afrizal A."/>
        </authorList>
    </citation>
    <scope>NUCLEOTIDE SEQUENCE [LARGE SCALE GENOMIC DNA]</scope>
    <source>
        <strain evidence="2 3">CLA-AA-H224</strain>
    </source>
</reference>
<dbReference type="PANTHER" id="PTHR34825">
    <property type="entry name" value="CONSERVED PROTEIN, WITH A WEAK D-GALACTARATE DEHYDRATASE/ALTRONATE HYDROLASE DOMAIN"/>
    <property type="match status" value="1"/>
</dbReference>
<gene>
    <name evidence="2" type="ORF">LKD48_01525</name>
</gene>
<keyword evidence="3" id="KW-1185">Reference proteome</keyword>
<dbReference type="Pfam" id="PF09820">
    <property type="entry name" value="AAA-ATPase_like"/>
    <property type="match status" value="1"/>
</dbReference>
<feature type="domain" description="AAA-ATPase-like" evidence="1">
    <location>
        <begin position="19"/>
        <end position="242"/>
    </location>
</feature>
<accession>A0AAE3JB51</accession>
<proteinExistence type="predicted"/>
<dbReference type="Proteomes" id="UP001198200">
    <property type="component" value="Unassembled WGS sequence"/>
</dbReference>
<evidence type="ECO:0000313" key="2">
    <source>
        <dbReference type="EMBL" id="MCC2220328.1"/>
    </source>
</evidence>
<evidence type="ECO:0000259" key="1">
    <source>
        <dbReference type="Pfam" id="PF09820"/>
    </source>
</evidence>
<name>A0AAE3JB51_9FIRM</name>
<dbReference type="RefSeq" id="WP_308730967.1">
    <property type="nucleotide sequence ID" value="NZ_JAJEQN010000003.1"/>
</dbReference>
<organism evidence="2 3">
    <name type="scientific">Anthropogastromicrobium aceti</name>
    <dbReference type="NCBI Taxonomy" id="2981768"/>
    <lineage>
        <taxon>Bacteria</taxon>
        <taxon>Bacillati</taxon>
        <taxon>Bacillota</taxon>
        <taxon>Clostridia</taxon>
        <taxon>Lachnospirales</taxon>
        <taxon>Lachnospiraceae</taxon>
        <taxon>Anthropogastromicrobium</taxon>
    </lineage>
</organism>
<dbReference type="AlphaFoldDB" id="A0AAE3JB51"/>
<protein>
    <submittedName>
        <fullName evidence="2">AAA family ATPase</fullName>
    </submittedName>
</protein>
<comment type="caution">
    <text evidence="2">The sequence shown here is derived from an EMBL/GenBank/DDBJ whole genome shotgun (WGS) entry which is preliminary data.</text>
</comment>
<dbReference type="InterPro" id="IPR018631">
    <property type="entry name" value="AAA-ATPase-like_dom"/>
</dbReference>
<sequence length="426" mass="49771">MERKTTEPIGMKIRQARLPVGIDQFEKLREGGYYYVDKTELIEQVIEEGCEVTLFTRPRRFGKTLNMSMLQYFFEIGMDPTLFDGLYIAQNKDLCDAYMGRYPVVSISLKGVDADSYEKARAQLIRIINKEARRHRALLEDEKMDAIDRELFVQFLDRQMEDDTITSSLQELTELLEIHFSQKVVVLIDEYDVPLAKAYENGYYDDMVLLLRNMFGNVLKSNDSLAFAVLTGCLRIAKESIFTGLNNFKVYSITDQEFDETFGFTDAEVKAMLQYYGLQDYFSVVREWYDGYRFGKADVYCPWDVVNYCSDHRKNPDVEMKNYWMNTSGNEVIRHFVNSMKEPHMLTKSELEMLVSGDTVTKRVDEMITYKELYASMDNLWSTLFMTGYLTQRGYLGNGYYRLAVPNREICSIIIDRVLVLFREEA</sequence>
<evidence type="ECO:0000313" key="3">
    <source>
        <dbReference type="Proteomes" id="UP001198200"/>
    </source>
</evidence>
<dbReference type="PANTHER" id="PTHR34825:SF1">
    <property type="entry name" value="AAA-ATPASE-LIKE DOMAIN-CONTAINING PROTEIN"/>
    <property type="match status" value="1"/>
</dbReference>
<dbReference type="EMBL" id="JAJEQN010000003">
    <property type="protein sequence ID" value="MCC2220328.1"/>
    <property type="molecule type" value="Genomic_DNA"/>
</dbReference>